<dbReference type="FunFam" id="3.40.50.720:FF:000240">
    <property type="entry name" value="SDR family oxidoreductase"/>
    <property type="match status" value="1"/>
</dbReference>
<evidence type="ECO:0000313" key="7">
    <source>
        <dbReference type="Proteomes" id="UP000623509"/>
    </source>
</evidence>
<reference evidence="4 7" key="1">
    <citation type="submission" date="2016-08" db="EMBL/GenBank/DDBJ databases">
        <title>Candidatus Dactylopiibacterium carminicum genome sequence.</title>
        <authorList>
            <person name="Ramirez-Puebla S.T."/>
            <person name="Ormeno-Orrillo E."/>
            <person name="Vera-Ponce De Leon A."/>
            <person name="Luis L."/>
            <person name="Sanchez-Flores A."/>
            <person name="Monica R."/>
            <person name="Martinez-Romero E."/>
        </authorList>
    </citation>
    <scope>NUCLEOTIDE SEQUENCE [LARGE SCALE GENOMIC DNA]</scope>
    <source>
        <strain evidence="4">END1</strain>
    </source>
</reference>
<accession>A0A272ETZ7</accession>
<dbReference type="GO" id="GO:0005975">
    <property type="term" value="P:carbohydrate metabolic process"/>
    <property type="evidence" value="ECO:0007669"/>
    <property type="project" value="UniProtKB-ARBA"/>
</dbReference>
<dbReference type="AlphaFoldDB" id="A0A272ETZ7"/>
<dbReference type="InterPro" id="IPR020904">
    <property type="entry name" value="Sc_DH/Rdtase_CS"/>
</dbReference>
<dbReference type="PRINTS" id="PR00081">
    <property type="entry name" value="GDHRDH"/>
</dbReference>
<dbReference type="PROSITE" id="PS00061">
    <property type="entry name" value="ADH_SHORT"/>
    <property type="match status" value="1"/>
</dbReference>
<evidence type="ECO:0000256" key="3">
    <source>
        <dbReference type="RuleBase" id="RU000363"/>
    </source>
</evidence>
<protein>
    <submittedName>
        <fullName evidence="5">D-mannonate oxidoreductase</fullName>
        <ecNumber evidence="5">1.1.1.131</ecNumber>
    </submittedName>
</protein>
<evidence type="ECO:0000256" key="2">
    <source>
        <dbReference type="ARBA" id="ARBA00023002"/>
    </source>
</evidence>
<dbReference type="NCBIfam" id="NF006132">
    <property type="entry name" value="PRK08277.1"/>
    <property type="match status" value="1"/>
</dbReference>
<evidence type="ECO:0000313" key="4">
    <source>
        <dbReference type="EMBL" id="KAF7599643.1"/>
    </source>
</evidence>
<dbReference type="PANTHER" id="PTHR42760">
    <property type="entry name" value="SHORT-CHAIN DEHYDROGENASES/REDUCTASES FAMILY MEMBER"/>
    <property type="match status" value="1"/>
</dbReference>
<dbReference type="EMBL" id="MDUX01000016">
    <property type="protein sequence ID" value="KAF7599643.1"/>
    <property type="molecule type" value="Genomic_DNA"/>
</dbReference>
<dbReference type="Pfam" id="PF00106">
    <property type="entry name" value="adh_short"/>
    <property type="match status" value="1"/>
</dbReference>
<comment type="similarity">
    <text evidence="1 3">Belongs to the short-chain dehydrogenases/reductases (SDR) family.</text>
</comment>
<dbReference type="PRINTS" id="PR00080">
    <property type="entry name" value="SDRFAMILY"/>
</dbReference>
<keyword evidence="7" id="KW-1185">Reference proteome</keyword>
<comment type="caution">
    <text evidence="5">The sequence shown here is derived from an EMBL/GenBank/DDBJ whole genome shotgun (WGS) entry which is preliminary data.</text>
</comment>
<evidence type="ECO:0000313" key="6">
    <source>
        <dbReference type="Proteomes" id="UP000216107"/>
    </source>
</evidence>
<gene>
    <name evidence="4" type="ORF">BGI27_06610</name>
    <name evidence="5" type="ORF">CGU29_07215</name>
</gene>
<dbReference type="Proteomes" id="UP000623509">
    <property type="component" value="Unassembled WGS sequence"/>
</dbReference>
<evidence type="ECO:0000313" key="5">
    <source>
        <dbReference type="EMBL" id="PAS93579.1"/>
    </source>
</evidence>
<dbReference type="Proteomes" id="UP000216107">
    <property type="component" value="Unassembled WGS sequence"/>
</dbReference>
<dbReference type="RefSeq" id="WP_095524120.1">
    <property type="nucleotide sequence ID" value="NZ_MDUX01000016.1"/>
</dbReference>
<keyword evidence="2 5" id="KW-0560">Oxidoreductase</keyword>
<dbReference type="EC" id="1.1.1.131" evidence="5"/>
<name>A0A272ETZ7_9RHOO</name>
<dbReference type="EMBL" id="NMRN01000015">
    <property type="protein sequence ID" value="PAS93579.1"/>
    <property type="molecule type" value="Genomic_DNA"/>
</dbReference>
<dbReference type="OrthoDB" id="9803333at2"/>
<organism evidence="5 6">
    <name type="scientific">Candidatus Dactylopiibacterium carminicum</name>
    <dbReference type="NCBI Taxonomy" id="857335"/>
    <lineage>
        <taxon>Bacteria</taxon>
        <taxon>Pseudomonadati</taxon>
        <taxon>Pseudomonadota</taxon>
        <taxon>Betaproteobacteria</taxon>
        <taxon>Rhodocyclales</taxon>
        <taxon>Rhodocyclaceae</taxon>
        <taxon>Candidatus Dactylopiibacterium</taxon>
    </lineage>
</organism>
<evidence type="ECO:0000256" key="1">
    <source>
        <dbReference type="ARBA" id="ARBA00006484"/>
    </source>
</evidence>
<dbReference type="InterPro" id="IPR036291">
    <property type="entry name" value="NAD(P)-bd_dom_sf"/>
</dbReference>
<dbReference type="GO" id="GO:0050090">
    <property type="term" value="F:mannuronate reductase activity"/>
    <property type="evidence" value="ECO:0007669"/>
    <property type="project" value="UniProtKB-EC"/>
</dbReference>
<reference evidence="5 6" key="2">
    <citation type="submission" date="2017-07" db="EMBL/GenBank/DDBJ databases">
        <title>Candidatus Dactylopiibacterium carminicum, a nitrogen-fixing symbiont of the cochineal insect Dactylopius coccus and Dactylopius opuntiae (Hemiptera: Coccoidea: Dactylopiidae).</title>
        <authorList>
            <person name="Vera A."/>
        </authorList>
    </citation>
    <scope>NUCLEOTIDE SEQUENCE [LARGE SCALE GENOMIC DNA]</scope>
    <source>
        <strain evidence="5 6">NFDCM</strain>
    </source>
</reference>
<dbReference type="PANTHER" id="PTHR42760:SF115">
    <property type="entry name" value="3-OXOACYL-[ACYL-CARRIER-PROTEIN] REDUCTASE FABG"/>
    <property type="match status" value="1"/>
</dbReference>
<sequence length="289" mass="30057">MSQASPAFPFSVDLTGKVAVVTGGAGILGAAMCRALAASGASIAIIGRDQAKAQRLADEIEGKGGKAKGYSCNVLDRVALEQTAAAIAADLGPCDILINGAGGNHPKGVTGQEYFDAATAGNSPEQSSFFDLGMEGFEFVFDLNLMGTVLPSQVFARQMLGRSGCSIINISSMSAFRPLTKVAAYSGAKAAVSNFTQWLAVHLGQSGIRVNAIAPGFFITEQNRELMLEKDGNYTPRAQKVITQTPMRRFGEADELIGALLWLAESRASGFVTGSIIAVDGGFSAYSGV</sequence>
<dbReference type="SUPFAM" id="SSF51735">
    <property type="entry name" value="NAD(P)-binding Rossmann-fold domains"/>
    <property type="match status" value="1"/>
</dbReference>
<proteinExistence type="inferred from homology"/>
<dbReference type="Gene3D" id="3.40.50.720">
    <property type="entry name" value="NAD(P)-binding Rossmann-like Domain"/>
    <property type="match status" value="1"/>
</dbReference>
<dbReference type="InterPro" id="IPR002347">
    <property type="entry name" value="SDR_fam"/>
</dbReference>